<dbReference type="GO" id="GO:0006355">
    <property type="term" value="P:regulation of DNA-templated transcription"/>
    <property type="evidence" value="ECO:0007669"/>
    <property type="project" value="InterPro"/>
</dbReference>
<keyword evidence="16" id="KW-0539">Nucleus</keyword>
<comment type="function">
    <text evidence="17">HMG-I/Y bind preferentially to the minor groove of A+T rich regions in double-stranded DNA. It is suggested that these proteins could function in nucleosome phasing and in the 3'-end processing of mRNA transcripts. They are also involved in the transcription regulation of genes containing, or in close proximity to A+T-rich regions.</text>
</comment>
<reference evidence="21 22" key="1">
    <citation type="submission" date="2019-04" db="EMBL/GenBank/DDBJ databases">
        <title>Chromosome genome assembly for Takifugu flavidus.</title>
        <authorList>
            <person name="Xiao S."/>
        </authorList>
    </citation>
    <scope>NUCLEOTIDE SEQUENCE [LARGE SCALE GENOMIC DNA]</scope>
    <source>
        <strain evidence="21">HTHZ2018</strain>
        <tissue evidence="21">Muscle</tissue>
    </source>
</reference>
<evidence type="ECO:0000256" key="4">
    <source>
        <dbReference type="ARBA" id="ARBA00016747"/>
    </source>
</evidence>
<evidence type="ECO:0000256" key="3">
    <source>
        <dbReference type="ARBA" id="ARBA00010812"/>
    </source>
</evidence>
<dbReference type="EMBL" id="RHFK02000021">
    <property type="protein sequence ID" value="TWW56946.1"/>
    <property type="molecule type" value="Genomic_DNA"/>
</dbReference>
<feature type="region of interest" description="Disordered" evidence="20">
    <location>
        <begin position="1"/>
        <end position="84"/>
    </location>
</feature>
<keyword evidence="13" id="KW-0805">Transcription regulation</keyword>
<evidence type="ECO:0000256" key="9">
    <source>
        <dbReference type="ARBA" id="ARBA00022737"/>
    </source>
</evidence>
<comment type="similarity">
    <text evidence="3">Belongs to the HMGA family.</text>
</comment>
<keyword evidence="15" id="KW-0804">Transcription</keyword>
<keyword evidence="7" id="KW-1017">Isopeptide bond</keyword>
<feature type="region of interest" description="Disordered" evidence="20">
    <location>
        <begin position="205"/>
        <end position="244"/>
    </location>
</feature>
<evidence type="ECO:0000256" key="6">
    <source>
        <dbReference type="ARBA" id="ARBA00022481"/>
    </source>
</evidence>
<comment type="subunit">
    <text evidence="18">Interacts with HIPK2.</text>
</comment>
<protein>
    <recommendedName>
        <fullName evidence="4">High mobility group protein HMG-I/HMG-Y</fullName>
    </recommendedName>
    <alternativeName>
        <fullName evidence="19">High mobility group AT-hook protein 1</fullName>
    </alternativeName>
</protein>
<dbReference type="InterPro" id="IPR000637">
    <property type="entry name" value="HMGI/Y_DNA-bd_CS"/>
</dbReference>
<evidence type="ECO:0000256" key="20">
    <source>
        <dbReference type="SAM" id="MobiDB-lite"/>
    </source>
</evidence>
<feature type="compositionally biased region" description="Basic and acidic residues" evidence="20">
    <location>
        <begin position="1"/>
        <end position="18"/>
    </location>
</feature>
<dbReference type="Pfam" id="PF02178">
    <property type="entry name" value="AT_hook"/>
    <property type="match status" value="3"/>
</dbReference>
<evidence type="ECO:0000313" key="22">
    <source>
        <dbReference type="Proteomes" id="UP000324091"/>
    </source>
</evidence>
<evidence type="ECO:0000256" key="15">
    <source>
        <dbReference type="ARBA" id="ARBA00023163"/>
    </source>
</evidence>
<proteinExistence type="inferred from homology"/>
<keyword evidence="14" id="KW-0238">DNA-binding</keyword>
<keyword evidence="6" id="KW-0488">Methylation</keyword>
<dbReference type="GO" id="GO:0000785">
    <property type="term" value="C:chromatin"/>
    <property type="evidence" value="ECO:0007669"/>
    <property type="project" value="InterPro"/>
</dbReference>
<dbReference type="InterPro" id="IPR017956">
    <property type="entry name" value="AT_hook_DNA-bd_motif"/>
</dbReference>
<evidence type="ECO:0000256" key="13">
    <source>
        <dbReference type="ARBA" id="ARBA00023015"/>
    </source>
</evidence>
<sequence length="244" mass="26805">MSDKGTVSPKEKEATEKRGRGRPRKQTEEKTSDKSASVSSSSPEVGRQRPVMPTQEPSGSPTPKRPRGRPKGSKNKTSSKSKVSGRRRFHFLSPYLLIHVPTAAILRPVARHDTCFLPWGAPFALHFLSSRFLWLLVHSVVQVQRPQGCFQADTERPSHPYPAHSPSSSLAGVSIATADFSHPGLAAPLRALPLPLCTDRLREAYQKAAAAPSGGGKRRGRPKKEEKEETASQQSSEEEEEEDQ</sequence>
<keyword evidence="22" id="KW-1185">Reference proteome</keyword>
<evidence type="ECO:0000256" key="1">
    <source>
        <dbReference type="ARBA" id="ARBA00004123"/>
    </source>
</evidence>
<dbReference type="PANTHER" id="PTHR23341:SF1">
    <property type="entry name" value="HIGH MOBILITY GROUP PROTEIN HMG-I_HMG-Y"/>
    <property type="match status" value="1"/>
</dbReference>
<keyword evidence="8" id="KW-0597">Phosphoprotein</keyword>
<comment type="caution">
    <text evidence="21">The sequence shown here is derived from an EMBL/GenBank/DDBJ whole genome shotgun (WGS) entry which is preliminary data.</text>
</comment>
<dbReference type="GO" id="GO:0005634">
    <property type="term" value="C:nucleus"/>
    <property type="evidence" value="ECO:0007669"/>
    <property type="project" value="UniProtKB-SubCell"/>
</dbReference>
<organism evidence="21 22">
    <name type="scientific">Takifugu flavidus</name>
    <name type="common">sansaifugu</name>
    <dbReference type="NCBI Taxonomy" id="433684"/>
    <lineage>
        <taxon>Eukaryota</taxon>
        <taxon>Metazoa</taxon>
        <taxon>Chordata</taxon>
        <taxon>Craniata</taxon>
        <taxon>Vertebrata</taxon>
        <taxon>Euteleostomi</taxon>
        <taxon>Actinopterygii</taxon>
        <taxon>Neopterygii</taxon>
        <taxon>Teleostei</taxon>
        <taxon>Neoteleostei</taxon>
        <taxon>Acanthomorphata</taxon>
        <taxon>Eupercaria</taxon>
        <taxon>Tetraodontiformes</taxon>
        <taxon>Tetradontoidea</taxon>
        <taxon>Tetraodontidae</taxon>
        <taxon>Takifugu</taxon>
    </lineage>
</organism>
<evidence type="ECO:0000256" key="11">
    <source>
        <dbReference type="ARBA" id="ARBA00022843"/>
    </source>
</evidence>
<dbReference type="SMART" id="SM00384">
    <property type="entry name" value="AT_hook"/>
    <property type="match status" value="3"/>
</dbReference>
<evidence type="ECO:0000313" key="21">
    <source>
        <dbReference type="EMBL" id="TWW56946.1"/>
    </source>
</evidence>
<evidence type="ECO:0000256" key="14">
    <source>
        <dbReference type="ARBA" id="ARBA00023125"/>
    </source>
</evidence>
<gene>
    <name evidence="21" type="ORF">D4764_08G0009330</name>
</gene>
<evidence type="ECO:0000256" key="8">
    <source>
        <dbReference type="ARBA" id="ARBA00022553"/>
    </source>
</evidence>
<evidence type="ECO:0000256" key="18">
    <source>
        <dbReference type="ARBA" id="ARBA00025848"/>
    </source>
</evidence>
<dbReference type="InterPro" id="IPR000116">
    <property type="entry name" value="HMGA"/>
</dbReference>
<dbReference type="GO" id="GO:0003712">
    <property type="term" value="F:transcription coregulator activity"/>
    <property type="evidence" value="ECO:0007669"/>
    <property type="project" value="TreeGrafter"/>
</dbReference>
<dbReference type="PRINTS" id="PR00929">
    <property type="entry name" value="ATHOOK"/>
</dbReference>
<name>A0A5C6MP87_9TELE</name>
<keyword evidence="10" id="KW-0013">ADP-ribosylation</keyword>
<evidence type="ECO:0000256" key="16">
    <source>
        <dbReference type="ARBA" id="ARBA00023242"/>
    </source>
</evidence>
<evidence type="ECO:0000256" key="19">
    <source>
        <dbReference type="ARBA" id="ARBA00031514"/>
    </source>
</evidence>
<evidence type="ECO:0000256" key="10">
    <source>
        <dbReference type="ARBA" id="ARBA00022765"/>
    </source>
</evidence>
<evidence type="ECO:0000256" key="12">
    <source>
        <dbReference type="ARBA" id="ARBA00022990"/>
    </source>
</evidence>
<evidence type="ECO:0000256" key="17">
    <source>
        <dbReference type="ARBA" id="ARBA00025155"/>
    </source>
</evidence>
<evidence type="ECO:0000256" key="5">
    <source>
        <dbReference type="ARBA" id="ARBA00022454"/>
    </source>
</evidence>
<dbReference type="Proteomes" id="UP000324091">
    <property type="component" value="Chromosome 8"/>
</dbReference>
<keyword evidence="11" id="KW-0832">Ubl conjugation</keyword>
<evidence type="ECO:0000256" key="7">
    <source>
        <dbReference type="ARBA" id="ARBA00022499"/>
    </source>
</evidence>
<keyword evidence="5" id="KW-0158">Chromosome</keyword>
<dbReference type="AlphaFoldDB" id="A0A5C6MP87"/>
<dbReference type="GO" id="GO:0010557">
    <property type="term" value="P:positive regulation of macromolecule biosynthetic process"/>
    <property type="evidence" value="ECO:0007669"/>
    <property type="project" value="UniProtKB-ARBA"/>
</dbReference>
<evidence type="ECO:0000256" key="2">
    <source>
        <dbReference type="ARBA" id="ARBA00004286"/>
    </source>
</evidence>
<comment type="subcellular location">
    <subcellularLocation>
        <location evidence="2">Chromosome</location>
    </subcellularLocation>
    <subcellularLocation>
        <location evidence="1">Nucleus</location>
    </subcellularLocation>
</comment>
<feature type="compositionally biased region" description="Basic residues" evidence="20">
    <location>
        <begin position="64"/>
        <end position="84"/>
    </location>
</feature>
<accession>A0A5C6MP87</accession>
<keyword evidence="12" id="KW-0007">Acetylation</keyword>
<dbReference type="PROSITE" id="PS00354">
    <property type="entry name" value="HMGI_Y"/>
    <property type="match status" value="1"/>
</dbReference>
<dbReference type="PANTHER" id="PTHR23341">
    <property type="entry name" value="HIGH MOBILITY GROUP PROTEINS HMG-A AND C"/>
    <property type="match status" value="1"/>
</dbReference>
<dbReference type="GO" id="GO:0003677">
    <property type="term" value="F:DNA binding"/>
    <property type="evidence" value="ECO:0007669"/>
    <property type="project" value="UniProtKB-KW"/>
</dbReference>
<dbReference type="PRINTS" id="PR00930">
    <property type="entry name" value="HIGHMOBLTYIY"/>
</dbReference>
<keyword evidence="9" id="KW-0677">Repeat</keyword>